<organism evidence="2 3">
    <name type="scientific">Corynespora cassiicola Philippines</name>
    <dbReference type="NCBI Taxonomy" id="1448308"/>
    <lineage>
        <taxon>Eukaryota</taxon>
        <taxon>Fungi</taxon>
        <taxon>Dikarya</taxon>
        <taxon>Ascomycota</taxon>
        <taxon>Pezizomycotina</taxon>
        <taxon>Dothideomycetes</taxon>
        <taxon>Pleosporomycetidae</taxon>
        <taxon>Pleosporales</taxon>
        <taxon>Corynesporascaceae</taxon>
        <taxon>Corynespora</taxon>
    </lineage>
</organism>
<feature type="region of interest" description="Disordered" evidence="1">
    <location>
        <begin position="532"/>
        <end position="556"/>
    </location>
</feature>
<evidence type="ECO:0000313" key="2">
    <source>
        <dbReference type="EMBL" id="PSN73424.1"/>
    </source>
</evidence>
<dbReference type="AlphaFoldDB" id="A0A2T2P6W5"/>
<name>A0A2T2P6W5_CORCC</name>
<feature type="region of interest" description="Disordered" evidence="1">
    <location>
        <begin position="474"/>
        <end position="500"/>
    </location>
</feature>
<dbReference type="Proteomes" id="UP000240883">
    <property type="component" value="Unassembled WGS sequence"/>
</dbReference>
<dbReference type="EMBL" id="KZ678129">
    <property type="protein sequence ID" value="PSN73424.1"/>
    <property type="molecule type" value="Genomic_DNA"/>
</dbReference>
<feature type="compositionally biased region" description="Basic and acidic residues" evidence="1">
    <location>
        <begin position="474"/>
        <end position="484"/>
    </location>
</feature>
<gene>
    <name evidence="2" type="ORF">BS50DRAFT_481739</name>
</gene>
<keyword evidence="3" id="KW-1185">Reference proteome</keyword>
<protein>
    <submittedName>
        <fullName evidence="2">Uncharacterized protein</fullName>
    </submittedName>
</protein>
<dbReference type="OrthoDB" id="5411773at2759"/>
<evidence type="ECO:0000256" key="1">
    <source>
        <dbReference type="SAM" id="MobiDB-lite"/>
    </source>
</evidence>
<evidence type="ECO:0000313" key="3">
    <source>
        <dbReference type="Proteomes" id="UP000240883"/>
    </source>
</evidence>
<dbReference type="STRING" id="1448308.A0A2T2P6W5"/>
<proteinExistence type="predicted"/>
<sequence length="556" mass="61781">MSFQAVGSRPRQPLPRPVKPLSWELANHAKAYLEAAQYANGYLFLESLLTAATSISVPAKPYVGYIAPAVQIALASTLIAYPHITTNAESADASKGADAALRYLRSLASTITGPAYKIVRKAFLFPEDRTRRRAPARRSGSQSPGPENDIEQLACIAANAQSIWKLAEDFWHVVGWAFNCSVLHRARWERWKLWLESMLDFLEQDWNACVHSNGDGAAESLIWHYICSQTPTQRSNRRRIIQSIFTMGSAQDQKHFQEVWASETRGPKPKEPIDNCLEKIDIEAGELGGFDYIDDDGLLKPAPTRSRRKIASPSASSHSGDDIVVLSSKDAVSRLGGMEAITLRQRLIALLAEVSETMEMEFASPSVYFDDLTDEIRSLPTIMFELLLSTSQLPIGSQIALNANILLPFVSEQLPDYTKQKLCQEDLEKMFLPIRANSHSFAANAKVSLVLEQLFSHMMREGLLQPSKRLHQSLDRGVNSREKVQGSAKGKKGGDQEELSAKTVLEESSMRLRGLWEILQVAAVPNTRSRLRHRASMKSSSLSLSSAPTMDIEMGE</sequence>
<reference evidence="2 3" key="1">
    <citation type="journal article" date="2018" name="Front. Microbiol.">
        <title>Genome-Wide Analysis of Corynespora cassiicola Leaf Fall Disease Putative Effectors.</title>
        <authorList>
            <person name="Lopez D."/>
            <person name="Ribeiro S."/>
            <person name="Label P."/>
            <person name="Fumanal B."/>
            <person name="Venisse J.S."/>
            <person name="Kohler A."/>
            <person name="de Oliveira R.R."/>
            <person name="Labutti K."/>
            <person name="Lipzen A."/>
            <person name="Lail K."/>
            <person name="Bauer D."/>
            <person name="Ohm R.A."/>
            <person name="Barry K.W."/>
            <person name="Spatafora J."/>
            <person name="Grigoriev I.V."/>
            <person name="Martin F.M."/>
            <person name="Pujade-Renaud V."/>
        </authorList>
    </citation>
    <scope>NUCLEOTIDE SEQUENCE [LARGE SCALE GENOMIC DNA]</scope>
    <source>
        <strain evidence="2 3">Philippines</strain>
    </source>
</reference>
<accession>A0A2T2P6W5</accession>